<evidence type="ECO:0000313" key="5">
    <source>
        <dbReference type="Proteomes" id="UP001266305"/>
    </source>
</evidence>
<organism evidence="4 5">
    <name type="scientific">Saguinus oedipus</name>
    <name type="common">Cotton-top tamarin</name>
    <name type="synonym">Oedipomidas oedipus</name>
    <dbReference type="NCBI Taxonomy" id="9490"/>
    <lineage>
        <taxon>Eukaryota</taxon>
        <taxon>Metazoa</taxon>
        <taxon>Chordata</taxon>
        <taxon>Craniata</taxon>
        <taxon>Vertebrata</taxon>
        <taxon>Euteleostomi</taxon>
        <taxon>Mammalia</taxon>
        <taxon>Eutheria</taxon>
        <taxon>Euarchontoglires</taxon>
        <taxon>Primates</taxon>
        <taxon>Haplorrhini</taxon>
        <taxon>Platyrrhini</taxon>
        <taxon>Cebidae</taxon>
        <taxon>Callitrichinae</taxon>
        <taxon>Saguinus</taxon>
    </lineage>
</organism>
<comment type="caution">
    <text evidence="4">The sequence shown here is derived from an EMBL/GenBank/DDBJ whole genome shotgun (WGS) entry which is preliminary data.</text>
</comment>
<gene>
    <name evidence="4" type="ORF">P7K49_032478</name>
</gene>
<dbReference type="Proteomes" id="UP001266305">
    <property type="component" value="Unassembled WGS sequence"/>
</dbReference>
<keyword evidence="5" id="KW-1185">Reference proteome</keyword>
<protein>
    <submittedName>
        <fullName evidence="4">Uncharacterized protein</fullName>
    </submittedName>
</protein>
<comment type="subcellular location">
    <subcellularLocation>
        <location evidence="1">Nucleus</location>
    </subcellularLocation>
</comment>
<dbReference type="Pfam" id="PF05997">
    <property type="entry name" value="Nop52"/>
    <property type="match status" value="1"/>
</dbReference>
<evidence type="ECO:0000256" key="2">
    <source>
        <dbReference type="ARBA" id="ARBA00006374"/>
    </source>
</evidence>
<dbReference type="InterPro" id="IPR010301">
    <property type="entry name" value="RRP1"/>
</dbReference>
<keyword evidence="3" id="KW-0539">Nucleus</keyword>
<evidence type="ECO:0000256" key="3">
    <source>
        <dbReference type="ARBA" id="ARBA00023242"/>
    </source>
</evidence>
<comment type="similarity">
    <text evidence="2">Belongs to the RRP1 family.</text>
</comment>
<reference evidence="4 5" key="1">
    <citation type="submission" date="2023-05" db="EMBL/GenBank/DDBJ databases">
        <title>B98-5 Cell Line De Novo Hybrid Assembly: An Optical Mapping Approach.</title>
        <authorList>
            <person name="Kananen K."/>
            <person name="Auerbach J.A."/>
            <person name="Kautto E."/>
            <person name="Blachly J.S."/>
        </authorList>
    </citation>
    <scope>NUCLEOTIDE SEQUENCE [LARGE SCALE GENOMIC DNA]</scope>
    <source>
        <strain evidence="4">B95-8</strain>
        <tissue evidence="4">Cell line</tissue>
    </source>
</reference>
<evidence type="ECO:0000256" key="1">
    <source>
        <dbReference type="ARBA" id="ARBA00004123"/>
    </source>
</evidence>
<proteinExistence type="inferred from homology"/>
<sequence length="164" mass="18184">MECPVRQAQEASRRLWILSPFLGLHLSLPCCPDPSSPVVPVGTAEGNTRPVVAVSRLSQASPLLAILRTGKACLDVDTRCMLQIEQLLELLTTEILHPSSQAPHGVKSHFIEMFLEELAKVGAEESWVFVEDELSSHWLSPQLTADQNLKFIDPFCRIAARTKE</sequence>
<dbReference type="EMBL" id="JASSZA010000018">
    <property type="protein sequence ID" value="KAK2089812.1"/>
    <property type="molecule type" value="Genomic_DNA"/>
</dbReference>
<accession>A0ABQ9U091</accession>
<name>A0ABQ9U091_SAGOE</name>
<evidence type="ECO:0000313" key="4">
    <source>
        <dbReference type="EMBL" id="KAK2089812.1"/>
    </source>
</evidence>